<gene>
    <name evidence="1" type="ORF">BRAA01T04301Z</name>
</gene>
<name>A0A3P5ZI04_BRACM</name>
<accession>A0A3P5ZI04</accession>
<evidence type="ECO:0000313" key="1">
    <source>
        <dbReference type="EMBL" id="VDC77799.1"/>
    </source>
</evidence>
<protein>
    <submittedName>
        <fullName evidence="1">Uncharacterized protein</fullName>
    </submittedName>
</protein>
<sequence length="48" mass="5972">MYLLFSHIPRFLYFYFVGKIIVTNVNPSLKQRFWYSHTRLRYGTRELV</sequence>
<reference evidence="1" key="1">
    <citation type="submission" date="2018-11" db="EMBL/GenBank/DDBJ databases">
        <authorList>
            <consortium name="Genoscope - CEA"/>
            <person name="William W."/>
        </authorList>
    </citation>
    <scope>NUCLEOTIDE SEQUENCE</scope>
</reference>
<dbReference type="EMBL" id="LR031571">
    <property type="protein sequence ID" value="VDC77799.1"/>
    <property type="molecule type" value="Genomic_DNA"/>
</dbReference>
<organism evidence="1">
    <name type="scientific">Brassica campestris</name>
    <name type="common">Field mustard</name>
    <dbReference type="NCBI Taxonomy" id="3711"/>
    <lineage>
        <taxon>Eukaryota</taxon>
        <taxon>Viridiplantae</taxon>
        <taxon>Streptophyta</taxon>
        <taxon>Embryophyta</taxon>
        <taxon>Tracheophyta</taxon>
        <taxon>Spermatophyta</taxon>
        <taxon>Magnoliopsida</taxon>
        <taxon>eudicotyledons</taxon>
        <taxon>Gunneridae</taxon>
        <taxon>Pentapetalae</taxon>
        <taxon>rosids</taxon>
        <taxon>malvids</taxon>
        <taxon>Brassicales</taxon>
        <taxon>Brassicaceae</taxon>
        <taxon>Brassiceae</taxon>
        <taxon>Brassica</taxon>
    </lineage>
</organism>
<proteinExistence type="predicted"/>
<dbReference type="AlphaFoldDB" id="A0A3P5ZI04"/>